<dbReference type="OrthoDB" id="5458837at2"/>
<reference evidence="2" key="1">
    <citation type="submission" date="2017-04" db="EMBL/GenBank/DDBJ databases">
        <authorList>
            <person name="Varghese N."/>
            <person name="Submissions S."/>
        </authorList>
    </citation>
    <scope>NUCLEOTIDE SEQUENCE [LARGE SCALE GENOMIC DNA]</scope>
    <source>
        <strain evidence="2">K3S</strain>
    </source>
</reference>
<evidence type="ECO:0000313" key="2">
    <source>
        <dbReference type="Proteomes" id="UP000192906"/>
    </source>
</evidence>
<sequence length="137" mass="14919">MSFKFLSVVIMCLIFSVILIGTSCSVFAGEEKSGLLVAAGRTCHYLAEQSEGKVYIVYPDGERQLLAEGFGIISGLAASHDNSVYLVSKSKKRLFRIDSGGKVQMVRKIDDVPQAIIVDRDGAVKFITEDGIKLVED</sequence>
<dbReference type="PROSITE" id="PS51257">
    <property type="entry name" value="PROKAR_LIPOPROTEIN"/>
    <property type="match status" value="1"/>
</dbReference>
<protein>
    <submittedName>
        <fullName evidence="1">Uncharacterized protein</fullName>
    </submittedName>
</protein>
<dbReference type="RefSeq" id="WP_085101818.1">
    <property type="nucleotide sequence ID" value="NZ_FWZU01000003.1"/>
</dbReference>
<name>A0A1X7DME5_9BACT</name>
<organism evidence="1 2">
    <name type="scientific">Desulfovibrio gilichinskyi</name>
    <dbReference type="NCBI Taxonomy" id="1519643"/>
    <lineage>
        <taxon>Bacteria</taxon>
        <taxon>Pseudomonadati</taxon>
        <taxon>Thermodesulfobacteriota</taxon>
        <taxon>Desulfovibrionia</taxon>
        <taxon>Desulfovibrionales</taxon>
        <taxon>Desulfovibrionaceae</taxon>
        <taxon>Desulfovibrio</taxon>
    </lineage>
</organism>
<dbReference type="Proteomes" id="UP000192906">
    <property type="component" value="Unassembled WGS sequence"/>
</dbReference>
<keyword evidence="2" id="KW-1185">Reference proteome</keyword>
<accession>A0A1X7DME5</accession>
<evidence type="ECO:0000313" key="1">
    <source>
        <dbReference type="EMBL" id="SMF17853.1"/>
    </source>
</evidence>
<proteinExistence type="predicted"/>
<dbReference type="EMBL" id="FWZU01000003">
    <property type="protein sequence ID" value="SMF17853.1"/>
    <property type="molecule type" value="Genomic_DNA"/>
</dbReference>
<dbReference type="InterPro" id="IPR011042">
    <property type="entry name" value="6-blade_b-propeller_TolB-like"/>
</dbReference>
<dbReference type="AlphaFoldDB" id="A0A1X7DME5"/>
<dbReference type="SUPFAM" id="SSF63829">
    <property type="entry name" value="Calcium-dependent phosphotriesterase"/>
    <property type="match status" value="1"/>
</dbReference>
<gene>
    <name evidence="1" type="ORF">SAMN06295933_2049</name>
</gene>
<dbReference type="Gene3D" id="2.120.10.30">
    <property type="entry name" value="TolB, C-terminal domain"/>
    <property type="match status" value="1"/>
</dbReference>